<dbReference type="EMBL" id="CADCXU010035065">
    <property type="protein sequence ID" value="CAB0020157.1"/>
    <property type="molecule type" value="Genomic_DNA"/>
</dbReference>
<dbReference type="AlphaFoldDB" id="A0A6H5HQU7"/>
<evidence type="ECO:0000313" key="2">
    <source>
        <dbReference type="Proteomes" id="UP000479000"/>
    </source>
</evidence>
<feature type="non-terminal residue" evidence="1">
    <location>
        <position position="1"/>
    </location>
</feature>
<proteinExistence type="predicted"/>
<reference evidence="1 2" key="1">
    <citation type="submission" date="2020-02" db="EMBL/GenBank/DDBJ databases">
        <authorList>
            <person name="Ferguson B K."/>
        </authorList>
    </citation>
    <scope>NUCLEOTIDE SEQUENCE [LARGE SCALE GENOMIC DNA]</scope>
</reference>
<name>A0A6H5HQU7_9HEMI</name>
<organism evidence="1 2">
    <name type="scientific">Nesidiocoris tenuis</name>
    <dbReference type="NCBI Taxonomy" id="355587"/>
    <lineage>
        <taxon>Eukaryota</taxon>
        <taxon>Metazoa</taxon>
        <taxon>Ecdysozoa</taxon>
        <taxon>Arthropoda</taxon>
        <taxon>Hexapoda</taxon>
        <taxon>Insecta</taxon>
        <taxon>Pterygota</taxon>
        <taxon>Neoptera</taxon>
        <taxon>Paraneoptera</taxon>
        <taxon>Hemiptera</taxon>
        <taxon>Heteroptera</taxon>
        <taxon>Panheteroptera</taxon>
        <taxon>Cimicomorpha</taxon>
        <taxon>Miridae</taxon>
        <taxon>Dicyphina</taxon>
        <taxon>Nesidiocoris</taxon>
    </lineage>
</organism>
<keyword evidence="2" id="KW-1185">Reference proteome</keyword>
<sequence length="81" mass="9591">GLFPFYCRPFCSKLVYSRILYWYRSRGILLIAIGSQAVTVMLSYPKMDFILRYISGCSSTFQDEVFLRIFLHSLRIQMLLH</sequence>
<protein>
    <submittedName>
        <fullName evidence="1">Uncharacterized protein</fullName>
    </submittedName>
</protein>
<accession>A0A6H5HQU7</accession>
<gene>
    <name evidence="1" type="ORF">NTEN_LOCUS23761</name>
</gene>
<evidence type="ECO:0000313" key="1">
    <source>
        <dbReference type="EMBL" id="CAB0020157.1"/>
    </source>
</evidence>
<dbReference type="Proteomes" id="UP000479000">
    <property type="component" value="Unassembled WGS sequence"/>
</dbReference>